<evidence type="ECO:0000313" key="2">
    <source>
        <dbReference type="Proteomes" id="UP000694864"/>
    </source>
</evidence>
<reference evidence="2" key="1">
    <citation type="journal article" date="2014" name="Nat. Commun.">
        <title>The emerging biofuel crop Camelina sativa retains a highly undifferentiated hexaploid genome structure.</title>
        <authorList>
            <person name="Kagale S."/>
            <person name="Koh C."/>
            <person name="Nixon J."/>
            <person name="Bollina V."/>
            <person name="Clarke W.E."/>
            <person name="Tuteja R."/>
            <person name="Spillane C."/>
            <person name="Robinson S.J."/>
            <person name="Links M.G."/>
            <person name="Clarke C."/>
            <person name="Higgins E.E."/>
            <person name="Huebert T."/>
            <person name="Sharpe A.G."/>
            <person name="Parkin I.A."/>
        </authorList>
    </citation>
    <scope>NUCLEOTIDE SEQUENCE [LARGE SCALE GENOMIC DNA]</scope>
    <source>
        <strain evidence="2">cv. DH55</strain>
    </source>
</reference>
<gene>
    <name evidence="3" type="primary">LOC104789443</name>
</gene>
<dbReference type="InterPro" id="IPR026960">
    <property type="entry name" value="RVT-Znf"/>
</dbReference>
<feature type="domain" description="Reverse transcriptase zinc-binding" evidence="1">
    <location>
        <begin position="155"/>
        <end position="236"/>
    </location>
</feature>
<accession>A0ABM0ZBU6</accession>
<keyword evidence="2" id="KW-1185">Reference proteome</keyword>
<evidence type="ECO:0000259" key="1">
    <source>
        <dbReference type="Pfam" id="PF13966"/>
    </source>
</evidence>
<dbReference type="GeneID" id="104789443"/>
<dbReference type="Proteomes" id="UP000694864">
    <property type="component" value="Chromosome 1"/>
</dbReference>
<dbReference type="Pfam" id="PF13966">
    <property type="entry name" value="zf-RVT"/>
    <property type="match status" value="1"/>
</dbReference>
<protein>
    <submittedName>
        <fullName evidence="3">Uncharacterized protein LOC104789443</fullName>
    </submittedName>
</protein>
<name>A0ABM0ZBU6_CAMSA</name>
<reference evidence="3" key="2">
    <citation type="submission" date="2025-08" db="UniProtKB">
        <authorList>
            <consortium name="RefSeq"/>
        </authorList>
    </citation>
    <scope>IDENTIFICATION</scope>
    <source>
        <tissue evidence="3">Leaf</tissue>
    </source>
</reference>
<proteinExistence type="predicted"/>
<dbReference type="RefSeq" id="XP_010513443.1">
    <property type="nucleotide sequence ID" value="XM_010515141.2"/>
</dbReference>
<organism evidence="2 3">
    <name type="scientific">Camelina sativa</name>
    <name type="common">False flax</name>
    <name type="synonym">Myagrum sativum</name>
    <dbReference type="NCBI Taxonomy" id="90675"/>
    <lineage>
        <taxon>Eukaryota</taxon>
        <taxon>Viridiplantae</taxon>
        <taxon>Streptophyta</taxon>
        <taxon>Embryophyta</taxon>
        <taxon>Tracheophyta</taxon>
        <taxon>Spermatophyta</taxon>
        <taxon>Magnoliopsida</taxon>
        <taxon>eudicotyledons</taxon>
        <taxon>Gunneridae</taxon>
        <taxon>Pentapetalae</taxon>
        <taxon>rosids</taxon>
        <taxon>malvids</taxon>
        <taxon>Brassicales</taxon>
        <taxon>Brassicaceae</taxon>
        <taxon>Camelineae</taxon>
        <taxon>Camelina</taxon>
    </lineage>
</organism>
<evidence type="ECO:0000313" key="3">
    <source>
        <dbReference type="RefSeq" id="XP_010513443.1"/>
    </source>
</evidence>
<sequence length="249" mass="28511">MLQQPNLLLARVFKAKYFPKTSILNASFNTNASYAWKSISQGTKLISHGLQYVVGNGEQIEVWNGQWLPLSPPRPARGIGKNLYPHLKVSNLLYQGSWNEELLSCIIDSNDIPRIKIIRPSITKAHDVISWIHTKDGVYTVKSGYKVERKISKDTYLTVDTTHSDVTARVFSKLWNQNSPPKIKHFWWRCLHNALPTAENLKKKRVLRDDTCQRCGETTESISHLSFQCRISSEVWHHSLNLTGSGYHK</sequence>